<accession>A0A0F0CRA7</accession>
<name>A0A0F0CRA7_9BACT</name>
<organism evidence="1 2">
    <name type="scientific">Candidatus Omnitrophus magneticus</name>
    <dbReference type="NCBI Taxonomy" id="1609969"/>
    <lineage>
        <taxon>Bacteria</taxon>
        <taxon>Pseudomonadati</taxon>
        <taxon>Candidatus Omnitrophota</taxon>
        <taxon>Candidatus Omnitrophus</taxon>
    </lineage>
</organism>
<proteinExistence type="predicted"/>
<sequence length="60" mass="6715">MTYGHIEVSKSCNETETKGTPAYSSCTEKTKDGMGRGISKFFGGLWRVATFWYPEDEAVK</sequence>
<keyword evidence="2" id="KW-1185">Reference proteome</keyword>
<evidence type="ECO:0000313" key="1">
    <source>
        <dbReference type="EMBL" id="KJJ84051.1"/>
    </source>
</evidence>
<evidence type="ECO:0000313" key="2">
    <source>
        <dbReference type="Proteomes" id="UP000033428"/>
    </source>
</evidence>
<reference evidence="1 2" key="1">
    <citation type="submission" date="2015-02" db="EMBL/GenBank/DDBJ databases">
        <title>Single-cell genomics of uncultivated deep-branching MTB reveals a conserved set of magnetosome genes.</title>
        <authorList>
            <person name="Kolinko S."/>
            <person name="Richter M."/>
            <person name="Glockner F.O."/>
            <person name="Brachmann A."/>
            <person name="Schuler D."/>
        </authorList>
    </citation>
    <scope>NUCLEOTIDE SEQUENCE [LARGE SCALE GENOMIC DNA]</scope>
    <source>
        <strain evidence="1">SKK-01</strain>
    </source>
</reference>
<protein>
    <submittedName>
        <fullName evidence="1">Uncharacterized protein</fullName>
    </submittedName>
</protein>
<gene>
    <name evidence="1" type="ORF">OMAG_002050</name>
</gene>
<dbReference type="Proteomes" id="UP000033428">
    <property type="component" value="Unassembled WGS sequence"/>
</dbReference>
<comment type="caution">
    <text evidence="1">The sequence shown here is derived from an EMBL/GenBank/DDBJ whole genome shotgun (WGS) entry which is preliminary data.</text>
</comment>
<dbReference type="EMBL" id="JYNY01000409">
    <property type="protein sequence ID" value="KJJ84051.1"/>
    <property type="molecule type" value="Genomic_DNA"/>
</dbReference>
<dbReference type="AlphaFoldDB" id="A0A0F0CRA7"/>